<evidence type="ECO:0000313" key="7">
    <source>
        <dbReference type="EMBL" id="MDM5147870.1"/>
    </source>
</evidence>
<dbReference type="PRINTS" id="PR00974">
    <property type="entry name" value="RIBOSOMALS18"/>
</dbReference>
<dbReference type="NCBIfam" id="TIGR00165">
    <property type="entry name" value="S18"/>
    <property type="match status" value="1"/>
</dbReference>
<evidence type="ECO:0000256" key="2">
    <source>
        <dbReference type="ARBA" id="ARBA00022980"/>
    </source>
</evidence>
<keyword evidence="2 4" id="KW-0689">Ribosomal protein</keyword>
<name>A0ABT7QN72_9GAMM</name>
<dbReference type="PANTHER" id="PTHR13479">
    <property type="entry name" value="30S RIBOSOMAL PROTEIN S18"/>
    <property type="match status" value="1"/>
</dbReference>
<keyword evidence="3 4" id="KW-0687">Ribonucleoprotein</keyword>
<feature type="region of interest" description="Disordered" evidence="6">
    <location>
        <begin position="1"/>
        <end position="26"/>
    </location>
</feature>
<evidence type="ECO:0000256" key="3">
    <source>
        <dbReference type="ARBA" id="ARBA00023274"/>
    </source>
</evidence>
<reference evidence="7" key="1">
    <citation type="submission" date="2022-08" db="EMBL/GenBank/DDBJ databases">
        <authorList>
            <person name="Dzunkova M."/>
            <person name="La Clair J."/>
            <person name="Tyml T."/>
            <person name="Doud D."/>
            <person name="Schulz F."/>
            <person name="Piquer S."/>
            <person name="Porcel Sanchis D."/>
            <person name="Osborn A."/>
            <person name="Robinson D."/>
            <person name="Louie K.B."/>
            <person name="Bowen B.P."/>
            <person name="Bowers R."/>
            <person name="Lee J."/>
            <person name="Arnau Llombart V."/>
            <person name="Diaz Villanueva W."/>
            <person name="Gosliner T."/>
            <person name="Northen T."/>
            <person name="Cheng J.-F."/>
            <person name="Burkart M.D."/>
            <person name="Woyke T."/>
        </authorList>
    </citation>
    <scope>NUCLEOTIDE SEQUENCE</scope>
    <source>
        <strain evidence="7">Df01</strain>
    </source>
</reference>
<dbReference type="InterPro" id="IPR036870">
    <property type="entry name" value="Ribosomal_bS18_sf"/>
</dbReference>
<proteinExistence type="inferred from homology"/>
<dbReference type="Pfam" id="PF01084">
    <property type="entry name" value="Ribosomal_S18"/>
    <property type="match status" value="1"/>
</dbReference>
<dbReference type="SUPFAM" id="SSF46911">
    <property type="entry name" value="Ribosomal protein S18"/>
    <property type="match status" value="1"/>
</dbReference>
<accession>A0ABT7QN72</accession>
<keyword evidence="8" id="KW-1185">Reference proteome</keyword>
<dbReference type="Gene3D" id="4.10.640.10">
    <property type="entry name" value="Ribosomal protein S18"/>
    <property type="match status" value="1"/>
</dbReference>
<comment type="caution">
    <text evidence="7">The sequence shown here is derived from an EMBL/GenBank/DDBJ whole genome shotgun (WGS) entry which is preliminary data.</text>
</comment>
<dbReference type="Proteomes" id="UP001168167">
    <property type="component" value="Unassembled WGS sequence"/>
</dbReference>
<organism evidence="7 8">
    <name type="scientific">Candidatus Doriopsillibacter californiensis</name>
    <dbReference type="NCBI Taxonomy" id="2970740"/>
    <lineage>
        <taxon>Bacteria</taxon>
        <taxon>Pseudomonadati</taxon>
        <taxon>Pseudomonadota</taxon>
        <taxon>Gammaproteobacteria</taxon>
        <taxon>Candidatus Tethybacterales</taxon>
        <taxon>Candidatus Persebacteraceae</taxon>
        <taxon>Candidatus Doriopsillibacter</taxon>
    </lineage>
</organism>
<sequence>MSRTFQNRPFRKRKKTAQSMQRAMFRKPPSCPLLSAGITQVDYKDIDLLSRHITEEARIQPSAYSNVCAKMQRQLKRAIKQARFLSLLPYSRSHTLRRDK</sequence>
<dbReference type="HAMAP" id="MF_00270">
    <property type="entry name" value="Ribosomal_bS18"/>
    <property type="match status" value="1"/>
</dbReference>
<evidence type="ECO:0000256" key="5">
    <source>
        <dbReference type="RuleBase" id="RU003910"/>
    </source>
</evidence>
<dbReference type="InterPro" id="IPR001648">
    <property type="entry name" value="Ribosomal_bS18"/>
</dbReference>
<gene>
    <name evidence="4 7" type="primary">rpsR</name>
    <name evidence="7" type="ORF">NQX30_05755</name>
</gene>
<comment type="function">
    <text evidence="4">Binds as a heterodimer with protein bS6 to the central domain of the 16S rRNA, where it helps stabilize the platform of the 30S subunit.</text>
</comment>
<keyword evidence="4" id="KW-0699">rRNA-binding</keyword>
<evidence type="ECO:0000256" key="4">
    <source>
        <dbReference type="HAMAP-Rule" id="MF_00270"/>
    </source>
</evidence>
<comment type="subunit">
    <text evidence="4">Part of the 30S ribosomal subunit. Forms a tight heterodimer with protein bS6.</text>
</comment>
<evidence type="ECO:0000256" key="1">
    <source>
        <dbReference type="ARBA" id="ARBA00005589"/>
    </source>
</evidence>
<reference evidence="7" key="2">
    <citation type="journal article" date="2023" name="Microbiome">
        <title>Synthase-selected sorting approach identifies a beta-lactone synthase in a nudibranch symbiotic bacterium.</title>
        <authorList>
            <person name="Dzunkova M."/>
            <person name="La Clair J.J."/>
            <person name="Tyml T."/>
            <person name="Doud D."/>
            <person name="Schulz F."/>
            <person name="Piquer-Esteban S."/>
            <person name="Porcel Sanchis D."/>
            <person name="Osborn A."/>
            <person name="Robinson D."/>
            <person name="Louie K.B."/>
            <person name="Bowen B.P."/>
            <person name="Bowers R.M."/>
            <person name="Lee J."/>
            <person name="Arnau V."/>
            <person name="Diaz-Villanueva W."/>
            <person name="Stepanauskas R."/>
            <person name="Gosliner T."/>
            <person name="Date S.V."/>
            <person name="Northen T.R."/>
            <person name="Cheng J.F."/>
            <person name="Burkart M.D."/>
            <person name="Woyke T."/>
        </authorList>
    </citation>
    <scope>NUCLEOTIDE SEQUENCE</scope>
    <source>
        <strain evidence="7">Df01</strain>
    </source>
</reference>
<dbReference type="EMBL" id="JANQAO010000003">
    <property type="protein sequence ID" value="MDM5147870.1"/>
    <property type="molecule type" value="Genomic_DNA"/>
</dbReference>
<keyword evidence="4" id="KW-0694">RNA-binding</keyword>
<comment type="similarity">
    <text evidence="1 4 5">Belongs to the bacterial ribosomal protein bS18 family.</text>
</comment>
<dbReference type="PANTHER" id="PTHR13479:SF40">
    <property type="entry name" value="SMALL RIBOSOMAL SUBUNIT PROTEIN BS18M"/>
    <property type="match status" value="1"/>
</dbReference>
<protein>
    <recommendedName>
        <fullName evidence="4">Small ribosomal subunit protein bS18</fullName>
    </recommendedName>
</protein>
<evidence type="ECO:0000256" key="6">
    <source>
        <dbReference type="SAM" id="MobiDB-lite"/>
    </source>
</evidence>
<evidence type="ECO:0000313" key="8">
    <source>
        <dbReference type="Proteomes" id="UP001168167"/>
    </source>
</evidence>
<dbReference type="GO" id="GO:0005840">
    <property type="term" value="C:ribosome"/>
    <property type="evidence" value="ECO:0007669"/>
    <property type="project" value="UniProtKB-KW"/>
</dbReference>